<accession>A0A834M016</accession>
<comment type="caution">
    <text evidence="2">The sequence shown here is derived from an EMBL/GenBank/DDBJ whole genome shotgun (WGS) entry which is preliminary data.</text>
</comment>
<protein>
    <recommendedName>
        <fullName evidence="1">Platelet-derived growth factor (PDGF) family profile domain-containing protein</fullName>
    </recommendedName>
</protein>
<dbReference type="PANTHER" id="PTHR21719:SF1">
    <property type="entry name" value="FI06402P-RELATED"/>
    <property type="match status" value="1"/>
</dbReference>
<evidence type="ECO:0000313" key="2">
    <source>
        <dbReference type="EMBL" id="KAF7266831.1"/>
    </source>
</evidence>
<reference evidence="2" key="1">
    <citation type="submission" date="2020-08" db="EMBL/GenBank/DDBJ databases">
        <title>Genome sequencing and assembly of the red palm weevil Rhynchophorus ferrugineus.</title>
        <authorList>
            <person name="Dias G.B."/>
            <person name="Bergman C.M."/>
            <person name="Manee M."/>
        </authorList>
    </citation>
    <scope>NUCLEOTIDE SEQUENCE</scope>
    <source>
        <strain evidence="2">AA-2017</strain>
        <tissue evidence="2">Whole larva</tissue>
    </source>
</reference>
<name>A0A834M016_RHYFE</name>
<feature type="domain" description="Platelet-derived growth factor (PDGF) family profile" evidence="1">
    <location>
        <begin position="70"/>
        <end position="133"/>
    </location>
</feature>
<dbReference type="PANTHER" id="PTHR21719">
    <property type="entry name" value="FI06402P-RELATED"/>
    <property type="match status" value="1"/>
</dbReference>
<dbReference type="InterPro" id="IPR029034">
    <property type="entry name" value="Cystine-knot_cytokine"/>
</dbReference>
<dbReference type="PROSITE" id="PS50278">
    <property type="entry name" value="PDGF_2"/>
    <property type="match status" value="1"/>
</dbReference>
<dbReference type="GO" id="GO:0008083">
    <property type="term" value="F:growth factor activity"/>
    <property type="evidence" value="ECO:0007669"/>
    <property type="project" value="InterPro"/>
</dbReference>
<organism evidence="2 3">
    <name type="scientific">Rhynchophorus ferrugineus</name>
    <name type="common">Red palm weevil</name>
    <name type="synonym">Curculio ferrugineus</name>
    <dbReference type="NCBI Taxonomy" id="354439"/>
    <lineage>
        <taxon>Eukaryota</taxon>
        <taxon>Metazoa</taxon>
        <taxon>Ecdysozoa</taxon>
        <taxon>Arthropoda</taxon>
        <taxon>Hexapoda</taxon>
        <taxon>Insecta</taxon>
        <taxon>Pterygota</taxon>
        <taxon>Neoptera</taxon>
        <taxon>Endopterygota</taxon>
        <taxon>Coleoptera</taxon>
        <taxon>Polyphaga</taxon>
        <taxon>Cucujiformia</taxon>
        <taxon>Curculionidae</taxon>
        <taxon>Dryophthorinae</taxon>
        <taxon>Rhynchophorus</taxon>
    </lineage>
</organism>
<evidence type="ECO:0000259" key="1">
    <source>
        <dbReference type="PROSITE" id="PS50278"/>
    </source>
</evidence>
<proteinExistence type="predicted"/>
<sequence length="136" mass="15196">MAVKVAAKMETETSTFCYDRAYKLQSCFSAKRPVVDLSKVNADFINCPCEKPQPRSVKVKTLIKGDANTYEPPFIILHRCGHSGSCKLDTEKCSASKKKPLRLEIKMVQGDEVKIIQVKVTNHTECSCLSENTPIK</sequence>
<dbReference type="SUPFAM" id="SSF57501">
    <property type="entry name" value="Cystine-knot cytokines"/>
    <property type="match status" value="1"/>
</dbReference>
<dbReference type="GO" id="GO:0016020">
    <property type="term" value="C:membrane"/>
    <property type="evidence" value="ECO:0007669"/>
    <property type="project" value="InterPro"/>
</dbReference>
<dbReference type="Gene3D" id="2.10.90.10">
    <property type="entry name" value="Cystine-knot cytokines"/>
    <property type="match status" value="1"/>
</dbReference>
<keyword evidence="3" id="KW-1185">Reference proteome</keyword>
<dbReference type="EMBL" id="JAACXV010014493">
    <property type="protein sequence ID" value="KAF7266831.1"/>
    <property type="molecule type" value="Genomic_DNA"/>
</dbReference>
<gene>
    <name evidence="2" type="ORF">GWI33_019859</name>
</gene>
<dbReference type="OrthoDB" id="6677701at2759"/>
<dbReference type="Proteomes" id="UP000625711">
    <property type="component" value="Unassembled WGS sequence"/>
</dbReference>
<dbReference type="AlphaFoldDB" id="A0A834M016"/>
<evidence type="ECO:0000313" key="3">
    <source>
        <dbReference type="Proteomes" id="UP000625711"/>
    </source>
</evidence>
<dbReference type="InterPro" id="IPR000072">
    <property type="entry name" value="PDGF/VEGF_dom"/>
</dbReference>
<dbReference type="GO" id="GO:0035099">
    <property type="term" value="P:hemocyte migration"/>
    <property type="evidence" value="ECO:0007669"/>
    <property type="project" value="TreeGrafter"/>
</dbReference>
<dbReference type="Pfam" id="PF00341">
    <property type="entry name" value="PDGF"/>
    <property type="match status" value="1"/>
</dbReference>